<evidence type="ECO:0000313" key="2">
    <source>
        <dbReference type="Proteomes" id="UP000254209"/>
    </source>
</evidence>
<proteinExistence type="predicted"/>
<name>A0A376BWF3_9NEIS</name>
<reference evidence="1 2" key="1">
    <citation type="submission" date="2018-06" db="EMBL/GenBank/DDBJ databases">
        <authorList>
            <consortium name="Pathogen Informatics"/>
            <person name="Doyle S."/>
        </authorList>
    </citation>
    <scope>NUCLEOTIDE SEQUENCE [LARGE SCALE GENOMIC DNA]</scope>
    <source>
        <strain evidence="1 2">NCTC10283</strain>
    </source>
</reference>
<keyword evidence="2" id="KW-1185">Reference proteome</keyword>
<dbReference type="EMBL" id="UFSO01000003">
    <property type="protein sequence ID" value="SSY81135.1"/>
    <property type="molecule type" value="Genomic_DNA"/>
</dbReference>
<dbReference type="PROSITE" id="PS51257">
    <property type="entry name" value="PROKAR_LIPOPROTEIN"/>
    <property type="match status" value="1"/>
</dbReference>
<evidence type="ECO:0008006" key="3">
    <source>
        <dbReference type="Google" id="ProtNLM"/>
    </source>
</evidence>
<accession>A0A376BWF3</accession>
<dbReference type="AlphaFoldDB" id="A0A376BWF3"/>
<sequence length="244" mass="28790">MKWFQYFLMIVLSVWLTACQTKDSLPCKNLGKVHNIDDWLYQVYSNIDSQCLFEMPVSELEQIWGLPVIDWTVATPVELQEAHFVYNRARMDKAETFYISKQIDGEGNPSKMSFNIVASDKYYEKNQHSYGGSLGAGLLPTQLPLPTFMLDRYPRIRTGKIPDDYDINRSFYDNHPAMKNPRQYRPFHNYIWINTAHRRNMPSLSMSTYFIPTAGNIIFYNHTNQLYIHYFDKWISGYEDLFNL</sequence>
<dbReference type="OrthoDB" id="8614087at2"/>
<evidence type="ECO:0000313" key="1">
    <source>
        <dbReference type="EMBL" id="SSY81135.1"/>
    </source>
</evidence>
<organism evidence="1 2">
    <name type="scientific">Alysiella crassa</name>
    <dbReference type="NCBI Taxonomy" id="153491"/>
    <lineage>
        <taxon>Bacteria</taxon>
        <taxon>Pseudomonadati</taxon>
        <taxon>Pseudomonadota</taxon>
        <taxon>Betaproteobacteria</taxon>
        <taxon>Neisseriales</taxon>
        <taxon>Neisseriaceae</taxon>
        <taxon>Alysiella</taxon>
    </lineage>
</organism>
<gene>
    <name evidence="1" type="ORF">NCTC10283_02700</name>
</gene>
<protein>
    <recommendedName>
        <fullName evidence="3">Lipoprotein</fullName>
    </recommendedName>
</protein>
<dbReference type="Proteomes" id="UP000254209">
    <property type="component" value="Unassembled WGS sequence"/>
</dbReference>
<dbReference type="RefSeq" id="WP_034291996.1">
    <property type="nucleotide sequence ID" value="NZ_CP091519.2"/>
</dbReference>
<dbReference type="STRING" id="1120980.GCA_000745955_00872"/>